<evidence type="ECO:0000256" key="8">
    <source>
        <dbReference type="ARBA" id="ARBA00022741"/>
    </source>
</evidence>
<dbReference type="GO" id="GO:0046872">
    <property type="term" value="F:metal ion binding"/>
    <property type="evidence" value="ECO:0007669"/>
    <property type="project" value="UniProtKB-KW"/>
</dbReference>
<protein>
    <submittedName>
        <fullName evidence="14">Replication-associated protein</fullName>
    </submittedName>
</protein>
<keyword evidence="6" id="KW-0540">Nuclease</keyword>
<dbReference type="GO" id="GO:0005198">
    <property type="term" value="F:structural molecule activity"/>
    <property type="evidence" value="ECO:0007669"/>
    <property type="project" value="InterPro"/>
</dbReference>
<dbReference type="GO" id="GO:0006260">
    <property type="term" value="P:DNA replication"/>
    <property type="evidence" value="ECO:0007669"/>
    <property type="project" value="UniProtKB-KW"/>
</dbReference>
<keyword evidence="5" id="KW-0235">DNA replication</keyword>
<dbReference type="SUPFAM" id="SSF55464">
    <property type="entry name" value="Origin of replication-binding domain, RBD-like"/>
    <property type="match status" value="1"/>
</dbReference>
<evidence type="ECO:0000313" key="15">
    <source>
        <dbReference type="Proteomes" id="UP000679259"/>
    </source>
</evidence>
<evidence type="ECO:0000256" key="7">
    <source>
        <dbReference type="ARBA" id="ARBA00022723"/>
    </source>
</evidence>
<evidence type="ECO:0000313" key="14">
    <source>
        <dbReference type="EMBL" id="QCS35905.1"/>
    </source>
</evidence>
<dbReference type="KEGG" id="vg:80536325"/>
<keyword evidence="15" id="KW-1185">Reference proteome</keyword>
<dbReference type="Proteomes" id="UP000679259">
    <property type="component" value="Segment"/>
</dbReference>
<keyword evidence="12" id="KW-0238">DNA-binding</keyword>
<keyword evidence="3" id="KW-0808">Transferase</keyword>
<dbReference type="GO" id="GO:0000166">
    <property type="term" value="F:nucleotide binding"/>
    <property type="evidence" value="ECO:0007669"/>
    <property type="project" value="UniProtKB-KW"/>
</dbReference>
<dbReference type="InterPro" id="IPR022692">
    <property type="entry name" value="Gemini_AL1_REP_central"/>
</dbReference>
<evidence type="ECO:0000259" key="13">
    <source>
        <dbReference type="PROSITE" id="PS52020"/>
    </source>
</evidence>
<feature type="domain" description="CRESS-DNA virus Rep endonuclease" evidence="13">
    <location>
        <begin position="4"/>
        <end position="103"/>
    </location>
</feature>
<keyword evidence="2" id="KW-1048">Host nucleus</keyword>
<dbReference type="InterPro" id="IPR001301">
    <property type="entry name" value="Gemini_AL1_CLV"/>
</dbReference>
<dbReference type="Pfam" id="PF00799">
    <property type="entry name" value="Gemini_AL1"/>
    <property type="match status" value="1"/>
</dbReference>
<dbReference type="GeneID" id="80536325"/>
<gene>
    <name evidence="14" type="primary">rep</name>
</gene>
<organism evidence="14 15">
    <name type="scientific">Capybara genomovirus 12</name>
    <dbReference type="NCBI Taxonomy" id="2582939"/>
    <lineage>
        <taxon>Viruses</taxon>
        <taxon>Monodnaviria</taxon>
        <taxon>Shotokuvirae</taxon>
        <taxon>Cressdnaviricota</taxon>
        <taxon>Repensiviricetes</taxon>
        <taxon>Geplafuvirales</taxon>
        <taxon>Genomoviridae</taxon>
        <taxon>Gemykibivirus</taxon>
        <taxon>Gemykibivirus hydro3</taxon>
    </lineage>
</organism>
<accession>A0A4P8W3N7</accession>
<dbReference type="InterPro" id="IPR049912">
    <property type="entry name" value="CRESS_DNA_REP"/>
</dbReference>
<dbReference type="GO" id="GO:0016779">
    <property type="term" value="F:nucleotidyltransferase activity"/>
    <property type="evidence" value="ECO:0007669"/>
    <property type="project" value="UniProtKB-KW"/>
</dbReference>
<evidence type="ECO:0000256" key="5">
    <source>
        <dbReference type="ARBA" id="ARBA00022705"/>
    </source>
</evidence>
<evidence type="ECO:0000256" key="4">
    <source>
        <dbReference type="ARBA" id="ARBA00022695"/>
    </source>
</evidence>
<evidence type="ECO:0000256" key="1">
    <source>
        <dbReference type="ARBA" id="ARBA00004147"/>
    </source>
</evidence>
<comment type="subcellular location">
    <subcellularLocation>
        <location evidence="1">Host nucleus</location>
    </subcellularLocation>
</comment>
<evidence type="ECO:0000256" key="10">
    <source>
        <dbReference type="ARBA" id="ARBA00022801"/>
    </source>
</evidence>
<keyword evidence="10" id="KW-0378">Hydrolase</keyword>
<name>A0A4P8W3N7_9VIRU</name>
<dbReference type="EMBL" id="MK483084">
    <property type="protein sequence ID" value="QCS35905.1"/>
    <property type="molecule type" value="Genomic_DNA"/>
</dbReference>
<evidence type="ECO:0000256" key="11">
    <source>
        <dbReference type="ARBA" id="ARBA00023124"/>
    </source>
</evidence>
<evidence type="ECO:0000256" key="12">
    <source>
        <dbReference type="ARBA" id="ARBA00023125"/>
    </source>
</evidence>
<dbReference type="Pfam" id="PF08283">
    <property type="entry name" value="Gemini_AL1_M"/>
    <property type="match status" value="1"/>
</dbReference>
<keyword evidence="9" id="KW-0255">Endonuclease</keyword>
<dbReference type="PROSITE" id="PS52020">
    <property type="entry name" value="CRESS_DNA_REP"/>
    <property type="match status" value="1"/>
</dbReference>
<dbReference type="GO" id="GO:0003677">
    <property type="term" value="F:DNA binding"/>
    <property type="evidence" value="ECO:0007669"/>
    <property type="project" value="UniProtKB-KW"/>
</dbReference>
<keyword evidence="4" id="KW-0548">Nucleotidyltransferase</keyword>
<sequence>MTFRFDAKYGLLTYAQSGGLSSDHVVEHLGRLGAECIVGRESHADGGTHLHAFFMFERKFTSRNVRIFDVDGHHPNVVRGYGTPELGYDYATKDGDVVGGGLLREDCVKSGDAGGSHNKWTTITMAGSREEFFALCAELEPRALCVSFTSLKAYADWRYRPEPDPYRHPPELEFDPDATRELDNWVDGNLRGRSGSVGGRRRSLIVYGDTRLGKTVWARSLGNHAYFGGLFSLDEPLDEAEYAVFDDMQGGLEYFHSYKFWLGCQSQFYAMDKYKGKKLIHWGRPSIYLSNTNPLEDKNADVAWLLGNCEIVELSRSLLMPVEGGLRGEG</sequence>
<keyword evidence="11" id="KW-0190">Covalent protein-DNA linkage</keyword>
<proteinExistence type="predicted"/>
<evidence type="ECO:0000256" key="3">
    <source>
        <dbReference type="ARBA" id="ARBA00022679"/>
    </source>
</evidence>
<keyword evidence="7" id="KW-0479">Metal-binding</keyword>
<dbReference type="PRINTS" id="PR00228">
    <property type="entry name" value="GEMCOATCLVL1"/>
</dbReference>
<evidence type="ECO:0000256" key="2">
    <source>
        <dbReference type="ARBA" id="ARBA00022562"/>
    </source>
</evidence>
<keyword evidence="8" id="KW-0547">Nucleotide-binding</keyword>
<dbReference type="GO" id="GO:0016888">
    <property type="term" value="F:DNA endonuclease activity, producing 5'-phosphomonoesters"/>
    <property type="evidence" value="ECO:0007669"/>
    <property type="project" value="InterPro"/>
</dbReference>
<dbReference type="GO" id="GO:0042025">
    <property type="term" value="C:host cell nucleus"/>
    <property type="evidence" value="ECO:0007669"/>
    <property type="project" value="UniProtKB-SubCell"/>
</dbReference>
<evidence type="ECO:0000256" key="9">
    <source>
        <dbReference type="ARBA" id="ARBA00022759"/>
    </source>
</evidence>
<evidence type="ECO:0000256" key="6">
    <source>
        <dbReference type="ARBA" id="ARBA00022722"/>
    </source>
</evidence>
<dbReference type="RefSeq" id="YP_010798217.1">
    <property type="nucleotide sequence ID" value="NC_076366.1"/>
</dbReference>
<reference evidence="14 15" key="1">
    <citation type="submission" date="2019-02" db="EMBL/GenBank/DDBJ databases">
        <title>Diverse ssDNA viruses associated with Capybara (Hydrochoerus hydrochaeris) in Brazil.</title>
        <authorList>
            <person name="Fontenele R.S."/>
            <person name="Lamas N.S."/>
            <person name="Lacorte C."/>
            <person name="Varsani A."/>
            <person name="Ribeiro S.G."/>
        </authorList>
    </citation>
    <scope>NUCLEOTIDE SEQUENCE [LARGE SCALE GENOMIC DNA]</scope>
    <source>
        <strain evidence="14">Cap1_1725</strain>
    </source>
</reference>
<dbReference type="Gene3D" id="3.40.1310.20">
    <property type="match status" value="1"/>
</dbReference>